<evidence type="ECO:0000256" key="4">
    <source>
        <dbReference type="ARBA" id="ARBA00022786"/>
    </source>
</evidence>
<evidence type="ECO:0000313" key="9">
    <source>
        <dbReference type="Proteomes" id="UP000236333"/>
    </source>
</evidence>
<dbReference type="InterPro" id="IPR045132">
    <property type="entry name" value="UBE4"/>
</dbReference>
<dbReference type="GO" id="GO:0000209">
    <property type="term" value="P:protein polyubiquitination"/>
    <property type="evidence" value="ECO:0007669"/>
    <property type="project" value="TreeGrafter"/>
</dbReference>
<evidence type="ECO:0000313" key="8">
    <source>
        <dbReference type="EMBL" id="PNH03532.1"/>
    </source>
</evidence>
<evidence type="ECO:0000256" key="3">
    <source>
        <dbReference type="ARBA" id="ARBA00022679"/>
    </source>
</evidence>
<comment type="caution">
    <text evidence="8">The sequence shown here is derived from an EMBL/GenBank/DDBJ whole genome shotgun (WGS) entry which is preliminary data.</text>
</comment>
<dbReference type="GO" id="GO:0006511">
    <property type="term" value="P:ubiquitin-dependent protein catabolic process"/>
    <property type="evidence" value="ECO:0007669"/>
    <property type="project" value="InterPro"/>
</dbReference>
<keyword evidence="9" id="KW-1185">Reference proteome</keyword>
<reference evidence="8 9" key="1">
    <citation type="journal article" date="2017" name="Mol. Biol. Evol.">
        <title>The 4-celled Tetrabaena socialis nuclear genome reveals the essential components for genetic control of cell number at the origin of multicellularity in the volvocine lineage.</title>
        <authorList>
            <person name="Featherston J."/>
            <person name="Arakaki Y."/>
            <person name="Hanschen E.R."/>
            <person name="Ferris P.J."/>
            <person name="Michod R.E."/>
            <person name="Olson B.J.S.C."/>
            <person name="Nozaki H."/>
            <person name="Durand P.M."/>
        </authorList>
    </citation>
    <scope>NUCLEOTIDE SEQUENCE [LARGE SCALE GENOMIC DNA]</scope>
    <source>
        <strain evidence="8 9">NIES-571</strain>
    </source>
</reference>
<dbReference type="GO" id="GO:0036503">
    <property type="term" value="P:ERAD pathway"/>
    <property type="evidence" value="ECO:0007669"/>
    <property type="project" value="InterPro"/>
</dbReference>
<dbReference type="Proteomes" id="UP000236333">
    <property type="component" value="Unassembled WGS sequence"/>
</dbReference>
<name>A0A2J7ZTE7_9CHLO</name>
<evidence type="ECO:0000256" key="6">
    <source>
        <dbReference type="SAM" id="MobiDB-lite"/>
    </source>
</evidence>
<protein>
    <recommendedName>
        <fullName evidence="7">Ubiquitin conjugation factor E4 core domain-containing protein</fullName>
    </recommendedName>
</protein>
<gene>
    <name evidence="8" type="ORF">TSOC_010406</name>
</gene>
<dbReference type="Pfam" id="PF10408">
    <property type="entry name" value="Ufd2P_core"/>
    <property type="match status" value="1"/>
</dbReference>
<dbReference type="PANTHER" id="PTHR13931:SF2">
    <property type="entry name" value="UBIQUITIN CONJUGATION FACTOR E4 B"/>
    <property type="match status" value="1"/>
</dbReference>
<evidence type="ECO:0000256" key="2">
    <source>
        <dbReference type="ARBA" id="ARBA00004906"/>
    </source>
</evidence>
<keyword evidence="5" id="KW-0539">Nucleus</keyword>
<dbReference type="GO" id="GO:0005737">
    <property type="term" value="C:cytoplasm"/>
    <property type="evidence" value="ECO:0007669"/>
    <property type="project" value="TreeGrafter"/>
</dbReference>
<evidence type="ECO:0000256" key="5">
    <source>
        <dbReference type="ARBA" id="ARBA00023242"/>
    </source>
</evidence>
<keyword evidence="4" id="KW-0833">Ubl conjugation pathway</keyword>
<dbReference type="AlphaFoldDB" id="A0A2J7ZTE7"/>
<feature type="domain" description="Ubiquitin conjugation factor E4 core" evidence="7">
    <location>
        <begin position="4"/>
        <end position="75"/>
    </location>
</feature>
<dbReference type="GO" id="GO:0000151">
    <property type="term" value="C:ubiquitin ligase complex"/>
    <property type="evidence" value="ECO:0007669"/>
    <property type="project" value="InterPro"/>
</dbReference>
<dbReference type="GO" id="GO:0005634">
    <property type="term" value="C:nucleus"/>
    <property type="evidence" value="ECO:0007669"/>
    <property type="project" value="UniProtKB-SubCell"/>
</dbReference>
<comment type="subcellular location">
    <subcellularLocation>
        <location evidence="1">Nucleus</location>
    </subcellularLocation>
</comment>
<dbReference type="GO" id="GO:0034450">
    <property type="term" value="F:ubiquitin-ubiquitin ligase activity"/>
    <property type="evidence" value="ECO:0007669"/>
    <property type="project" value="InterPro"/>
</dbReference>
<feature type="non-terminal residue" evidence="8">
    <location>
        <position position="105"/>
    </location>
</feature>
<feature type="non-terminal residue" evidence="8">
    <location>
        <position position="1"/>
    </location>
</feature>
<evidence type="ECO:0000259" key="7">
    <source>
        <dbReference type="Pfam" id="PF10408"/>
    </source>
</evidence>
<accession>A0A2J7ZTE7</accession>
<sequence>DPAIASAFLHEPLRGKAAFLVLSCLELLLGDACKKLQVAKPEQYSFDLPVLVGSVLALQLQLGQHAAFVEAVVTEPDYSDEGMRGGGSMATAEGRHVGKARGWLS</sequence>
<dbReference type="InterPro" id="IPR019474">
    <property type="entry name" value="Ub_conjug_fac_E4_core"/>
</dbReference>
<organism evidence="8 9">
    <name type="scientific">Tetrabaena socialis</name>
    <dbReference type="NCBI Taxonomy" id="47790"/>
    <lineage>
        <taxon>Eukaryota</taxon>
        <taxon>Viridiplantae</taxon>
        <taxon>Chlorophyta</taxon>
        <taxon>core chlorophytes</taxon>
        <taxon>Chlorophyceae</taxon>
        <taxon>CS clade</taxon>
        <taxon>Chlamydomonadales</taxon>
        <taxon>Tetrabaenaceae</taxon>
        <taxon>Tetrabaena</taxon>
    </lineage>
</organism>
<proteinExistence type="predicted"/>
<feature type="region of interest" description="Disordered" evidence="6">
    <location>
        <begin position="79"/>
        <end position="105"/>
    </location>
</feature>
<comment type="pathway">
    <text evidence="2">Protein modification; protein ubiquitination.</text>
</comment>
<dbReference type="EMBL" id="PGGS01000491">
    <property type="protein sequence ID" value="PNH03532.1"/>
    <property type="molecule type" value="Genomic_DNA"/>
</dbReference>
<keyword evidence="3" id="KW-0808">Transferase</keyword>
<dbReference type="OrthoDB" id="47801at2759"/>
<evidence type="ECO:0000256" key="1">
    <source>
        <dbReference type="ARBA" id="ARBA00004123"/>
    </source>
</evidence>
<dbReference type="UniPathway" id="UPA00143"/>
<dbReference type="PANTHER" id="PTHR13931">
    <property type="entry name" value="UBIQUITINATION FACTOR E4"/>
    <property type="match status" value="1"/>
</dbReference>